<feature type="site" description="Transition state stabilizer" evidence="7">
    <location>
        <position position="153"/>
    </location>
</feature>
<evidence type="ECO:0000256" key="2">
    <source>
        <dbReference type="ARBA" id="ARBA00022723"/>
    </source>
</evidence>
<evidence type="ECO:0000256" key="1">
    <source>
        <dbReference type="ARBA" id="ARBA00007092"/>
    </source>
</evidence>
<protein>
    <recommendedName>
        <fullName evidence="8">Endonuclease/exonuclease/phosphatase domain-containing protein</fullName>
    </recommendedName>
</protein>
<feature type="binding site" evidence="6">
    <location>
        <position position="236"/>
    </location>
    <ligand>
        <name>Mg(2+)</name>
        <dbReference type="ChEBI" id="CHEBI:18420"/>
        <label>1</label>
    </ligand>
</feature>
<evidence type="ECO:0000259" key="8">
    <source>
        <dbReference type="Pfam" id="PF03372"/>
    </source>
</evidence>
<feature type="active site" evidence="5">
    <location>
        <position position="121"/>
    </location>
</feature>
<feature type="site" description="Interaction with DNA substrate" evidence="7">
    <location>
        <position position="237"/>
    </location>
</feature>
<dbReference type="InterPro" id="IPR036691">
    <property type="entry name" value="Endo/exonu/phosph_ase_sf"/>
</dbReference>
<dbReference type="PANTHER" id="PTHR22748:SF11">
    <property type="entry name" value="OS07G0184032 PROTEIN"/>
    <property type="match status" value="1"/>
</dbReference>
<evidence type="ECO:0000256" key="5">
    <source>
        <dbReference type="PIRSR" id="PIRSR604808-1"/>
    </source>
</evidence>
<dbReference type="Pfam" id="PF03372">
    <property type="entry name" value="Exo_endo_phos"/>
    <property type="match status" value="1"/>
</dbReference>
<dbReference type="Gene3D" id="3.60.10.10">
    <property type="entry name" value="Endonuclease/exonuclease/phosphatase"/>
    <property type="match status" value="1"/>
</dbReference>
<gene>
    <name evidence="9" type="ORF">CBR_g11961</name>
</gene>
<dbReference type="Proteomes" id="UP000265515">
    <property type="component" value="Unassembled WGS sequence"/>
</dbReference>
<organism evidence="9 10">
    <name type="scientific">Chara braunii</name>
    <name type="common">Braun's stonewort</name>
    <dbReference type="NCBI Taxonomy" id="69332"/>
    <lineage>
        <taxon>Eukaryota</taxon>
        <taxon>Viridiplantae</taxon>
        <taxon>Streptophyta</taxon>
        <taxon>Charophyceae</taxon>
        <taxon>Charales</taxon>
        <taxon>Characeae</taxon>
        <taxon>Chara</taxon>
    </lineage>
</organism>
<dbReference type="GO" id="GO:0008311">
    <property type="term" value="F:double-stranded DNA 3'-5' DNA exonuclease activity"/>
    <property type="evidence" value="ECO:0007669"/>
    <property type="project" value="TreeGrafter"/>
</dbReference>
<dbReference type="PANTHER" id="PTHR22748">
    <property type="entry name" value="AP ENDONUCLEASE"/>
    <property type="match status" value="1"/>
</dbReference>
<comment type="similarity">
    <text evidence="1">Belongs to the DNA repair enzymes AP/ExoA family.</text>
</comment>
<reference evidence="9 10" key="1">
    <citation type="journal article" date="2018" name="Cell">
        <title>The Chara Genome: Secondary Complexity and Implications for Plant Terrestrialization.</title>
        <authorList>
            <person name="Nishiyama T."/>
            <person name="Sakayama H."/>
            <person name="Vries J.D."/>
            <person name="Buschmann H."/>
            <person name="Saint-Marcoux D."/>
            <person name="Ullrich K.K."/>
            <person name="Haas F.B."/>
            <person name="Vanderstraeten L."/>
            <person name="Becker D."/>
            <person name="Lang D."/>
            <person name="Vosolsobe S."/>
            <person name="Rombauts S."/>
            <person name="Wilhelmsson P.K.I."/>
            <person name="Janitza P."/>
            <person name="Kern R."/>
            <person name="Heyl A."/>
            <person name="Rumpler F."/>
            <person name="Villalobos L.I.A.C."/>
            <person name="Clay J.M."/>
            <person name="Skokan R."/>
            <person name="Toyoda A."/>
            <person name="Suzuki Y."/>
            <person name="Kagoshima H."/>
            <person name="Schijlen E."/>
            <person name="Tajeshwar N."/>
            <person name="Catarino B."/>
            <person name="Hetherington A.J."/>
            <person name="Saltykova A."/>
            <person name="Bonnot C."/>
            <person name="Breuninger H."/>
            <person name="Symeonidi A."/>
            <person name="Radhakrishnan G.V."/>
            <person name="Van Nieuwerburgh F."/>
            <person name="Deforce D."/>
            <person name="Chang C."/>
            <person name="Karol K.G."/>
            <person name="Hedrich R."/>
            <person name="Ulvskov P."/>
            <person name="Glockner G."/>
            <person name="Delwiche C.F."/>
            <person name="Petrasek J."/>
            <person name="Van de Peer Y."/>
            <person name="Friml J."/>
            <person name="Beilby M."/>
            <person name="Dolan L."/>
            <person name="Kohara Y."/>
            <person name="Sugano S."/>
            <person name="Fujiyama A."/>
            <person name="Delaux P.-M."/>
            <person name="Quint M."/>
            <person name="TheiBen G."/>
            <person name="Hagemann M."/>
            <person name="Harholt J."/>
            <person name="Dunand C."/>
            <person name="Zachgo S."/>
            <person name="Langdale J."/>
            <person name="Maumus F."/>
            <person name="Straeten D.V.D."/>
            <person name="Gould S.B."/>
            <person name="Rensing S.A."/>
        </authorList>
    </citation>
    <scope>NUCLEOTIDE SEQUENCE [LARGE SCALE GENOMIC DNA]</scope>
    <source>
        <strain evidence="9 10">S276</strain>
    </source>
</reference>
<feature type="active site" description="Proton acceptor" evidence="5">
    <location>
        <position position="237"/>
    </location>
</feature>
<dbReference type="SUPFAM" id="SSF56219">
    <property type="entry name" value="DNase I-like"/>
    <property type="match status" value="1"/>
</dbReference>
<dbReference type="GO" id="GO:0003906">
    <property type="term" value="F:DNA-(apurinic or apyrimidinic site) endonuclease activity"/>
    <property type="evidence" value="ECO:0007669"/>
    <property type="project" value="TreeGrafter"/>
</dbReference>
<feature type="binding site" evidence="6">
    <location>
        <position position="153"/>
    </location>
    <ligand>
        <name>Mg(2+)</name>
        <dbReference type="ChEBI" id="CHEBI:18420"/>
        <label>1</label>
    </ligand>
</feature>
<feature type="domain" description="Endonuclease/exonuclease/phosphatase" evidence="8">
    <location>
        <begin position="8"/>
        <end position="237"/>
    </location>
</feature>
<comment type="caution">
    <text evidence="9">The sequence shown here is derived from an EMBL/GenBank/DDBJ whole genome shotgun (WGS) entry which is preliminary data.</text>
</comment>
<feature type="active site" description="Proton donor/acceptor" evidence="5">
    <location>
        <position position="151"/>
    </location>
</feature>
<feature type="site" description="Transition state stabilizer" evidence="7">
    <location>
        <position position="212"/>
    </location>
</feature>
<dbReference type="InterPro" id="IPR005135">
    <property type="entry name" value="Endo/exonuclease/phosphatase"/>
</dbReference>
<keyword evidence="6" id="KW-0464">Manganese</keyword>
<dbReference type="GO" id="GO:0008081">
    <property type="term" value="F:phosphoric diester hydrolase activity"/>
    <property type="evidence" value="ECO:0007669"/>
    <property type="project" value="TreeGrafter"/>
</dbReference>
<name>A0A388KR24_CHABU</name>
<proteinExistence type="inferred from homology"/>
<feature type="binding site" evidence="6">
    <location>
        <position position="237"/>
    </location>
    <ligand>
        <name>Mg(2+)</name>
        <dbReference type="ChEBI" id="CHEBI:18420"/>
        <label>1</label>
    </ligand>
</feature>
<evidence type="ECO:0000313" key="10">
    <source>
        <dbReference type="Proteomes" id="UP000265515"/>
    </source>
</evidence>
<dbReference type="EMBL" id="BFEA01000164">
    <property type="protein sequence ID" value="GBG72383.1"/>
    <property type="molecule type" value="Genomic_DNA"/>
</dbReference>
<feature type="binding site" evidence="6">
    <location>
        <position position="43"/>
    </location>
    <ligand>
        <name>Mg(2+)</name>
        <dbReference type="ChEBI" id="CHEBI:18420"/>
        <label>1</label>
    </ligand>
</feature>
<evidence type="ECO:0000256" key="4">
    <source>
        <dbReference type="ARBA" id="ARBA00022842"/>
    </source>
</evidence>
<comment type="cofactor">
    <cofactor evidence="6">
        <name>Mg(2+)</name>
        <dbReference type="ChEBI" id="CHEBI:18420"/>
    </cofactor>
    <cofactor evidence="6">
        <name>Mn(2+)</name>
        <dbReference type="ChEBI" id="CHEBI:29035"/>
    </cofactor>
    <text evidence="6">Probably binds two magnesium or manganese ions per subunit.</text>
</comment>
<feature type="binding site" evidence="6">
    <location>
        <position position="151"/>
    </location>
    <ligand>
        <name>Mg(2+)</name>
        <dbReference type="ChEBI" id="CHEBI:18420"/>
        <label>1</label>
    </ligand>
</feature>
<dbReference type="InterPro" id="IPR004808">
    <property type="entry name" value="AP_endonuc_1"/>
</dbReference>
<evidence type="ECO:0000256" key="6">
    <source>
        <dbReference type="PIRSR" id="PIRSR604808-2"/>
    </source>
</evidence>
<dbReference type="AlphaFoldDB" id="A0A388KR24"/>
<evidence type="ECO:0000313" key="9">
    <source>
        <dbReference type="EMBL" id="GBG72383.1"/>
    </source>
</evidence>
<dbReference type="GO" id="GO:0005634">
    <property type="term" value="C:nucleus"/>
    <property type="evidence" value="ECO:0007669"/>
    <property type="project" value="TreeGrafter"/>
</dbReference>
<dbReference type="GO" id="GO:0046872">
    <property type="term" value="F:metal ion binding"/>
    <property type="evidence" value="ECO:0007669"/>
    <property type="project" value="UniProtKB-KW"/>
</dbReference>
<dbReference type="Gramene" id="GBG72383">
    <property type="protein sequence ID" value="GBG72383"/>
    <property type="gene ID" value="CBR_g11961"/>
</dbReference>
<dbReference type="STRING" id="69332.A0A388KR24"/>
<evidence type="ECO:0000256" key="3">
    <source>
        <dbReference type="ARBA" id="ARBA00022801"/>
    </source>
</evidence>
<keyword evidence="4 6" id="KW-0460">Magnesium</keyword>
<evidence type="ECO:0000256" key="7">
    <source>
        <dbReference type="PIRSR" id="PIRSR604808-3"/>
    </source>
</evidence>
<accession>A0A388KR24</accession>
<keyword evidence="3" id="KW-0378">Hydrolase</keyword>
<sequence>MAPLLRVATLNVRGLGAASFRKKWREIKGLVVRDRIHLLCLQETKLSENRLTDGELPPVTASLHAGFQLWAPAIVTAGGMAILYTKDFKGEILDFFADTKGCWAWVYIDLAGESVLIATVYAPSQLRDKCQFWHAFSAHIPEANRLILIGDFNTVADSPPRSDSRAPYLPDAHAMIDALTDMGLQDAFRTFCPHEKGVTWVGSALRKRSRIDMAWLSQAAMKCLLDFNIVPVVRSDHKMIALVLAIPTQLHTRPPPSTVPGWIFSEERYRNMANQHLLYWTQLRHSDQSALQWLTDGTAALARLLNQAVLTSKRARRLTEEAFIRRAMELGDGPLTEEGEEEWWMRWEALQVEWEEWQIKDAESWGLRNKAQVAGRMTKTFFRRLHSKRSASAMVTLQAPFQQDGPLADNTQDILRFAHE</sequence>
<feature type="binding site" evidence="6">
    <location>
        <position position="11"/>
    </location>
    <ligand>
        <name>Mg(2+)</name>
        <dbReference type="ChEBI" id="CHEBI:18420"/>
        <label>1</label>
    </ligand>
</feature>
<dbReference type="OrthoDB" id="2799478at2759"/>
<dbReference type="GO" id="GO:0006284">
    <property type="term" value="P:base-excision repair"/>
    <property type="evidence" value="ECO:0007669"/>
    <property type="project" value="TreeGrafter"/>
</dbReference>
<keyword evidence="2 6" id="KW-0479">Metal-binding</keyword>
<keyword evidence="10" id="KW-1185">Reference proteome</keyword>